<dbReference type="EMBL" id="CP011787">
    <property type="protein sequence ID" value="AKZ65710.1"/>
    <property type="molecule type" value="Genomic_DNA"/>
</dbReference>
<reference evidence="11 12" key="1">
    <citation type="submission" date="2015-06" db="EMBL/GenBank/DDBJ databases">
        <title>Lineage-specific patterns of genome deterioration in obligate symbionts.</title>
        <authorList>
            <person name="Bennett G.M."/>
            <person name="McCutcheon J.P."/>
            <person name="McDonald B.R."/>
            <person name="Moran N.A."/>
        </authorList>
    </citation>
    <scope>NUCLEOTIDE SEQUENCE [LARGE SCALE GENOMIC DNA]</scope>
    <source>
        <strain evidence="11 12">B-GSS</strain>
    </source>
</reference>
<dbReference type="GO" id="GO:0005829">
    <property type="term" value="C:cytosol"/>
    <property type="evidence" value="ECO:0007669"/>
    <property type="project" value="TreeGrafter"/>
</dbReference>
<feature type="binding site" evidence="9">
    <location>
        <begin position="11"/>
        <end position="18"/>
    </location>
    <ligand>
        <name>ATP</name>
        <dbReference type="ChEBI" id="CHEBI:30616"/>
    </ligand>
</feature>
<dbReference type="PROSITE" id="PS00856">
    <property type="entry name" value="GUANYLATE_KINASE_1"/>
    <property type="match status" value="1"/>
</dbReference>
<keyword evidence="12" id="KW-1185">Reference proteome</keyword>
<gene>
    <name evidence="9 11" type="primary">gmk</name>
    <name evidence="11" type="ORF">AB162_089</name>
</gene>
<protein>
    <recommendedName>
        <fullName evidence="3 9">Guanylate kinase</fullName>
        <ecNumber evidence="2 9">2.7.4.8</ecNumber>
    </recommendedName>
    <alternativeName>
        <fullName evidence="8 9">GMP kinase</fullName>
    </alternativeName>
</protein>
<organism evidence="11 12">
    <name type="scientific">Candidatus Palibaumannia cicadellinicola</name>
    <dbReference type="NCBI Taxonomy" id="186490"/>
    <lineage>
        <taxon>Bacteria</taxon>
        <taxon>Pseudomonadati</taxon>
        <taxon>Pseudomonadota</taxon>
        <taxon>Gammaproteobacteria</taxon>
        <taxon>Candidatus Palibaumannia</taxon>
    </lineage>
</organism>
<evidence type="ECO:0000256" key="5">
    <source>
        <dbReference type="ARBA" id="ARBA00022741"/>
    </source>
</evidence>
<evidence type="ECO:0000313" key="12">
    <source>
        <dbReference type="Proteomes" id="UP000056466"/>
    </source>
</evidence>
<dbReference type="InterPro" id="IPR008145">
    <property type="entry name" value="GK/Ca_channel_bsu"/>
</dbReference>
<dbReference type="HAMAP" id="MF_00328">
    <property type="entry name" value="Guanylate_kinase"/>
    <property type="match status" value="1"/>
</dbReference>
<accession>A0A0K2BK47</accession>
<dbReference type="InterPro" id="IPR008144">
    <property type="entry name" value="Guanylate_kin-like_dom"/>
</dbReference>
<dbReference type="PROSITE" id="PS50052">
    <property type="entry name" value="GUANYLATE_KINASE_2"/>
    <property type="match status" value="1"/>
</dbReference>
<evidence type="ECO:0000256" key="8">
    <source>
        <dbReference type="ARBA" id="ARBA00030128"/>
    </source>
</evidence>
<dbReference type="FunFam" id="3.30.63.10:FF:000002">
    <property type="entry name" value="Guanylate kinase 1"/>
    <property type="match status" value="1"/>
</dbReference>
<dbReference type="Gene3D" id="3.40.50.300">
    <property type="entry name" value="P-loop containing nucleotide triphosphate hydrolases"/>
    <property type="match status" value="1"/>
</dbReference>
<dbReference type="RefSeq" id="WP_053096527.1">
    <property type="nucleotide sequence ID" value="NZ_CP011787.1"/>
</dbReference>
<evidence type="ECO:0000256" key="9">
    <source>
        <dbReference type="HAMAP-Rule" id="MF_00328"/>
    </source>
</evidence>
<comment type="similarity">
    <text evidence="1 9">Belongs to the guanylate kinase family.</text>
</comment>
<keyword evidence="4 9" id="KW-0808">Transferase</keyword>
<evidence type="ECO:0000259" key="10">
    <source>
        <dbReference type="PROSITE" id="PS50052"/>
    </source>
</evidence>
<evidence type="ECO:0000256" key="3">
    <source>
        <dbReference type="ARBA" id="ARBA00016296"/>
    </source>
</evidence>
<comment type="subcellular location">
    <subcellularLocation>
        <location evidence="9">Cytoplasm</location>
    </subcellularLocation>
</comment>
<dbReference type="EC" id="2.7.4.8" evidence="2 9"/>
<dbReference type="InterPro" id="IPR020590">
    <property type="entry name" value="Guanylate_kinase_CS"/>
</dbReference>
<sequence length="211" mass="24271">MIPGILYIISAPSGAGKSSLIKALLSKKQLSRLYNKTKISISHTTRPMRPGEVNGEHYYFVSVQEFKKMIAKSAFLEYAKIFNHYYGTSRKAVEFLLKNGCDVFLNIDWQGAQQIRNLIPDARSIFIMPPSKDELYKRLCSRGQDSEHIITQRIEQSVAEMIHYNEYNYLIINDDFNDALYDLTTIIRAESLLLKPQQLRNAALISKLLFN</sequence>
<dbReference type="InterPro" id="IPR027417">
    <property type="entry name" value="P-loop_NTPase"/>
</dbReference>
<keyword evidence="5 9" id="KW-0547">Nucleotide-binding</keyword>
<dbReference type="NCBIfam" id="TIGR03263">
    <property type="entry name" value="guanyl_kin"/>
    <property type="match status" value="1"/>
</dbReference>
<evidence type="ECO:0000256" key="4">
    <source>
        <dbReference type="ARBA" id="ARBA00022679"/>
    </source>
</evidence>
<dbReference type="OrthoDB" id="9808150at2"/>
<dbReference type="InterPro" id="IPR017665">
    <property type="entry name" value="Guanylate_kinase"/>
</dbReference>
<dbReference type="Gene3D" id="3.30.63.10">
    <property type="entry name" value="Guanylate Kinase phosphate binding domain"/>
    <property type="match status" value="1"/>
</dbReference>
<keyword evidence="7 9" id="KW-0067">ATP-binding</keyword>
<dbReference type="PANTHER" id="PTHR23117">
    <property type="entry name" value="GUANYLATE KINASE-RELATED"/>
    <property type="match status" value="1"/>
</dbReference>
<comment type="catalytic activity">
    <reaction evidence="9">
        <text>GMP + ATP = GDP + ADP</text>
        <dbReference type="Rhea" id="RHEA:20780"/>
        <dbReference type="ChEBI" id="CHEBI:30616"/>
        <dbReference type="ChEBI" id="CHEBI:58115"/>
        <dbReference type="ChEBI" id="CHEBI:58189"/>
        <dbReference type="ChEBI" id="CHEBI:456216"/>
        <dbReference type="EC" id="2.7.4.8"/>
    </reaction>
</comment>
<evidence type="ECO:0000256" key="6">
    <source>
        <dbReference type="ARBA" id="ARBA00022777"/>
    </source>
</evidence>
<dbReference type="AlphaFoldDB" id="A0A0K2BK47"/>
<proteinExistence type="inferred from homology"/>
<dbReference type="KEGG" id="bcig:AB162_089"/>
<keyword evidence="9" id="KW-0963">Cytoplasm</keyword>
<keyword evidence="6 9" id="KW-0418">Kinase</keyword>
<evidence type="ECO:0000313" key="11">
    <source>
        <dbReference type="EMBL" id="AKZ65710.1"/>
    </source>
</evidence>
<feature type="domain" description="Guanylate kinase-like" evidence="10">
    <location>
        <begin position="4"/>
        <end position="188"/>
    </location>
</feature>
<dbReference type="SUPFAM" id="SSF52540">
    <property type="entry name" value="P-loop containing nucleoside triphosphate hydrolases"/>
    <property type="match status" value="1"/>
</dbReference>
<dbReference type="GO" id="GO:0005524">
    <property type="term" value="F:ATP binding"/>
    <property type="evidence" value="ECO:0007669"/>
    <property type="project" value="UniProtKB-UniRule"/>
</dbReference>
<dbReference type="Pfam" id="PF00625">
    <property type="entry name" value="Guanylate_kin"/>
    <property type="match status" value="1"/>
</dbReference>
<dbReference type="Proteomes" id="UP000056466">
    <property type="component" value="Chromosome"/>
</dbReference>
<dbReference type="PANTHER" id="PTHR23117:SF13">
    <property type="entry name" value="GUANYLATE KINASE"/>
    <property type="match status" value="1"/>
</dbReference>
<evidence type="ECO:0000256" key="1">
    <source>
        <dbReference type="ARBA" id="ARBA00005790"/>
    </source>
</evidence>
<dbReference type="SMART" id="SM00072">
    <property type="entry name" value="GuKc"/>
    <property type="match status" value="1"/>
</dbReference>
<evidence type="ECO:0000256" key="2">
    <source>
        <dbReference type="ARBA" id="ARBA00012961"/>
    </source>
</evidence>
<comment type="function">
    <text evidence="9">Essential for recycling GMP and indirectly, cGMP.</text>
</comment>
<dbReference type="GO" id="GO:0004385">
    <property type="term" value="F:GMP kinase activity"/>
    <property type="evidence" value="ECO:0007669"/>
    <property type="project" value="UniProtKB-UniRule"/>
</dbReference>
<name>A0A0K2BK47_9GAMM</name>
<evidence type="ECO:0000256" key="7">
    <source>
        <dbReference type="ARBA" id="ARBA00022840"/>
    </source>
</evidence>
<dbReference type="PATRIC" id="fig|186490.8.peg.92"/>
<dbReference type="CDD" id="cd00071">
    <property type="entry name" value="GMPK"/>
    <property type="match status" value="1"/>
</dbReference>